<organism evidence="1 2">
    <name type="scientific">Rubritalea squalenifaciens DSM 18772</name>
    <dbReference type="NCBI Taxonomy" id="1123071"/>
    <lineage>
        <taxon>Bacteria</taxon>
        <taxon>Pseudomonadati</taxon>
        <taxon>Verrucomicrobiota</taxon>
        <taxon>Verrucomicrobiia</taxon>
        <taxon>Verrucomicrobiales</taxon>
        <taxon>Rubritaleaceae</taxon>
        <taxon>Rubritalea</taxon>
    </lineage>
</organism>
<reference evidence="1 2" key="1">
    <citation type="submission" date="2016-11" db="EMBL/GenBank/DDBJ databases">
        <authorList>
            <person name="Jaros S."/>
            <person name="Januszkiewicz K."/>
            <person name="Wedrychowicz H."/>
        </authorList>
    </citation>
    <scope>NUCLEOTIDE SEQUENCE [LARGE SCALE GENOMIC DNA]</scope>
    <source>
        <strain evidence="1 2">DSM 18772</strain>
    </source>
</reference>
<sequence length="169" mass="18657">MAINLTTNYSKKLGLPGYSSHSFSASIEVEISSAADIPQEIARLYATLQQNVDQQILQPGFVPPGDYGMETNTASAVTPQAPVQQQTQQPANVVNMQQPSWVCSPKQRDLINKIIDERRIDPGEVELLADQRFAKSLHQLNKLEASGLIDLLFELYPAPRKQARKGGAR</sequence>
<dbReference type="Proteomes" id="UP000184510">
    <property type="component" value="Unassembled WGS sequence"/>
</dbReference>
<gene>
    <name evidence="1" type="ORF">SAMN02745181_1164</name>
</gene>
<name>A0A1M6GGH2_9BACT</name>
<evidence type="ECO:0000313" key="1">
    <source>
        <dbReference type="EMBL" id="SHJ09039.1"/>
    </source>
</evidence>
<dbReference type="OrthoDB" id="196168at2"/>
<dbReference type="AlphaFoldDB" id="A0A1M6GGH2"/>
<dbReference type="RefSeq" id="WP_143158558.1">
    <property type="nucleotide sequence ID" value="NZ_FQYR01000003.1"/>
</dbReference>
<dbReference type="InParanoid" id="A0A1M6GGH2"/>
<dbReference type="STRING" id="1123071.SAMN02745181_1164"/>
<keyword evidence="2" id="KW-1185">Reference proteome</keyword>
<protein>
    <submittedName>
        <fullName evidence="1">Uncharacterized protein</fullName>
    </submittedName>
</protein>
<accession>A0A1M6GGH2</accession>
<proteinExistence type="predicted"/>
<evidence type="ECO:0000313" key="2">
    <source>
        <dbReference type="Proteomes" id="UP000184510"/>
    </source>
</evidence>
<dbReference type="EMBL" id="FQYR01000003">
    <property type="protein sequence ID" value="SHJ09039.1"/>
    <property type="molecule type" value="Genomic_DNA"/>
</dbReference>